<sequence length="211" mass="22610">MSHNSSSLATMIGSRICHDLISPLGAVNNGLELMQLSNVLQSPELSLISQSVAYANARIRFFRLAFGMASEDQMTGAEEVNAILQDLQIDGRLQISAFPQGVHPRSQVRAILLAILCAEQAVPFGGQISISEQNGTWVVSAQSDRLKPDPELWKLLNDVNLAHSLTPAAVQFAILPDLLPGIGMACSTQISANLAEIRITPASHHPPSQGI</sequence>
<dbReference type="Pfam" id="PF10090">
    <property type="entry name" value="HPTransfase"/>
    <property type="match status" value="1"/>
</dbReference>
<dbReference type="Gene3D" id="3.30.565.10">
    <property type="entry name" value="Histidine kinase-like ATPase, C-terminal domain"/>
    <property type="match status" value="1"/>
</dbReference>
<evidence type="ECO:0000313" key="2">
    <source>
        <dbReference type="EMBL" id="WWR45105.1"/>
    </source>
</evidence>
<reference evidence="2 3" key="1">
    <citation type="submission" date="2023-10" db="EMBL/GenBank/DDBJ databases">
        <title>Roseovarius strain S88 nov., isolated from a marine algae.</title>
        <authorList>
            <person name="Lee M.W."/>
            <person name="Lee J.K."/>
            <person name="Kim J.M."/>
            <person name="Choi D.G."/>
            <person name="Baek J.H."/>
            <person name="Bayburt H."/>
            <person name="Jung J.J."/>
            <person name="Han D.M."/>
            <person name="Jeon C.O."/>
        </authorList>
    </citation>
    <scope>NUCLEOTIDE SEQUENCE [LARGE SCALE GENOMIC DNA]</scope>
    <source>
        <strain evidence="2 3">S88</strain>
    </source>
</reference>
<keyword evidence="3" id="KW-1185">Reference proteome</keyword>
<dbReference type="EMBL" id="CP146069">
    <property type="protein sequence ID" value="WWR45105.1"/>
    <property type="molecule type" value="Genomic_DNA"/>
</dbReference>
<dbReference type="InterPro" id="IPR036890">
    <property type="entry name" value="HATPase_C_sf"/>
</dbReference>
<feature type="domain" description="Histidine phosphotransferase ChpT C-terminal" evidence="1">
    <location>
        <begin position="78"/>
        <end position="191"/>
    </location>
</feature>
<dbReference type="Gene3D" id="1.10.287.130">
    <property type="match status" value="1"/>
</dbReference>
<organism evidence="2 3">
    <name type="scientific">Roseovarius phycicola</name>
    <dbReference type="NCBI Taxonomy" id="3080976"/>
    <lineage>
        <taxon>Bacteria</taxon>
        <taxon>Pseudomonadati</taxon>
        <taxon>Pseudomonadota</taxon>
        <taxon>Alphaproteobacteria</taxon>
        <taxon>Rhodobacterales</taxon>
        <taxon>Roseobacteraceae</taxon>
        <taxon>Roseovarius</taxon>
    </lineage>
</organism>
<gene>
    <name evidence="2" type="ORF">RZ517_09765</name>
</gene>
<evidence type="ECO:0000313" key="3">
    <source>
        <dbReference type="Proteomes" id="UP001364156"/>
    </source>
</evidence>
<dbReference type="InterPro" id="IPR018762">
    <property type="entry name" value="ChpT_C"/>
</dbReference>
<accession>A0ABZ2HIE5</accession>
<evidence type="ECO:0000259" key="1">
    <source>
        <dbReference type="Pfam" id="PF10090"/>
    </source>
</evidence>
<protein>
    <submittedName>
        <fullName evidence="2">Histidine phosphotransferase family protein</fullName>
    </submittedName>
</protein>
<dbReference type="RefSeq" id="WP_338547993.1">
    <property type="nucleotide sequence ID" value="NZ_CP146069.1"/>
</dbReference>
<proteinExistence type="predicted"/>
<name>A0ABZ2HIE5_9RHOB</name>
<dbReference type="Proteomes" id="UP001364156">
    <property type="component" value="Chromosome"/>
</dbReference>